<evidence type="ECO:0000256" key="1">
    <source>
        <dbReference type="PROSITE-ProRule" id="PRU00110"/>
    </source>
</evidence>
<dbReference type="InterPro" id="IPR045871">
    <property type="entry name" value="AHP1-5/YPD1"/>
</dbReference>
<feature type="modified residue" description="Phosphohistidine" evidence="1">
    <location>
        <position position="72"/>
    </location>
</feature>
<feature type="domain" description="HPt" evidence="3">
    <location>
        <begin position="33"/>
        <end position="138"/>
    </location>
</feature>
<dbReference type="Pfam" id="PF01627">
    <property type="entry name" value="Hpt"/>
    <property type="match status" value="1"/>
</dbReference>
<evidence type="ECO:0000313" key="4">
    <source>
        <dbReference type="EMBL" id="KAJ2905250.1"/>
    </source>
</evidence>
<dbReference type="SMART" id="SM00073">
    <property type="entry name" value="HPT"/>
    <property type="match status" value="1"/>
</dbReference>
<protein>
    <submittedName>
        <fullName evidence="4">Hpt domain-containing protein</fullName>
    </submittedName>
</protein>
<gene>
    <name evidence="4" type="ORF">MKZ38_005952</name>
</gene>
<evidence type="ECO:0000259" key="3">
    <source>
        <dbReference type="PROSITE" id="PS50894"/>
    </source>
</evidence>
<keyword evidence="1" id="KW-0597">Phosphoprotein</keyword>
<keyword evidence="5" id="KW-1185">Reference proteome</keyword>
<dbReference type="PROSITE" id="PS50894">
    <property type="entry name" value="HPT"/>
    <property type="match status" value="1"/>
</dbReference>
<sequence>MAEFEASNSLPDLGEDIDNETFGQIYDMDEDEDHSFSLQIVEEFFEQAYDTFKEMDELLEKEDLITLSERGHYLKGSSATLGLVKVKDCCEQIQRYGKMEDLDGTPVEDKAECRKRLKQSMGRVKIDCNRAERILKGFYHLPVPDELDEEAEEDEAKEATAEKDKKATETEQENDKKKEEDTPKEDVGKPTAESKTEAKKDERDDKAKKTEV</sequence>
<dbReference type="GO" id="GO:0043424">
    <property type="term" value="F:protein histidine kinase binding"/>
    <property type="evidence" value="ECO:0007669"/>
    <property type="project" value="InterPro"/>
</dbReference>
<name>A0AAD5WU39_9PEZI</name>
<proteinExistence type="predicted"/>
<accession>A0AAD5WU39</accession>
<dbReference type="GO" id="GO:0000160">
    <property type="term" value="P:phosphorelay signal transduction system"/>
    <property type="evidence" value="ECO:0007669"/>
    <property type="project" value="InterPro"/>
</dbReference>
<evidence type="ECO:0000256" key="2">
    <source>
        <dbReference type="SAM" id="MobiDB-lite"/>
    </source>
</evidence>
<dbReference type="GO" id="GO:0005634">
    <property type="term" value="C:nucleus"/>
    <property type="evidence" value="ECO:0007669"/>
    <property type="project" value="TreeGrafter"/>
</dbReference>
<dbReference type="EMBL" id="JAKWBI020000035">
    <property type="protein sequence ID" value="KAJ2905250.1"/>
    <property type="molecule type" value="Genomic_DNA"/>
</dbReference>
<dbReference type="PANTHER" id="PTHR28242">
    <property type="entry name" value="PHOSPHORELAY INTERMEDIATE PROTEIN YPD1"/>
    <property type="match status" value="1"/>
</dbReference>
<dbReference type="AlphaFoldDB" id="A0AAD5WU39"/>
<evidence type="ECO:0000313" key="5">
    <source>
        <dbReference type="Proteomes" id="UP001201980"/>
    </source>
</evidence>
<reference evidence="4" key="1">
    <citation type="submission" date="2022-07" db="EMBL/GenBank/DDBJ databases">
        <title>Draft genome sequence of Zalerion maritima ATCC 34329, a (micro)plastics degrading marine fungus.</title>
        <authorList>
            <person name="Paco A."/>
            <person name="Goncalves M.F.M."/>
            <person name="Rocha-Santos T.A.P."/>
            <person name="Alves A."/>
        </authorList>
    </citation>
    <scope>NUCLEOTIDE SEQUENCE</scope>
    <source>
        <strain evidence="4">ATCC 34329</strain>
    </source>
</reference>
<dbReference type="GO" id="GO:0005737">
    <property type="term" value="C:cytoplasm"/>
    <property type="evidence" value="ECO:0007669"/>
    <property type="project" value="TreeGrafter"/>
</dbReference>
<dbReference type="InterPro" id="IPR036641">
    <property type="entry name" value="HPT_dom_sf"/>
</dbReference>
<dbReference type="Proteomes" id="UP001201980">
    <property type="component" value="Unassembled WGS sequence"/>
</dbReference>
<feature type="compositionally biased region" description="Acidic residues" evidence="2">
    <location>
        <begin position="145"/>
        <end position="156"/>
    </location>
</feature>
<dbReference type="SUPFAM" id="SSF47226">
    <property type="entry name" value="Histidine-containing phosphotransfer domain, HPT domain"/>
    <property type="match status" value="1"/>
</dbReference>
<comment type="caution">
    <text evidence="4">The sequence shown here is derived from an EMBL/GenBank/DDBJ whole genome shotgun (WGS) entry which is preliminary data.</text>
</comment>
<dbReference type="Gene3D" id="1.20.120.160">
    <property type="entry name" value="HPT domain"/>
    <property type="match status" value="1"/>
</dbReference>
<organism evidence="4 5">
    <name type="scientific">Zalerion maritima</name>
    <dbReference type="NCBI Taxonomy" id="339359"/>
    <lineage>
        <taxon>Eukaryota</taxon>
        <taxon>Fungi</taxon>
        <taxon>Dikarya</taxon>
        <taxon>Ascomycota</taxon>
        <taxon>Pezizomycotina</taxon>
        <taxon>Sordariomycetes</taxon>
        <taxon>Lulworthiomycetidae</taxon>
        <taxon>Lulworthiales</taxon>
        <taxon>Lulworthiaceae</taxon>
        <taxon>Zalerion</taxon>
    </lineage>
</organism>
<feature type="region of interest" description="Disordered" evidence="2">
    <location>
        <begin position="145"/>
        <end position="212"/>
    </location>
</feature>
<dbReference type="PANTHER" id="PTHR28242:SF52">
    <property type="entry name" value="PHOSPHORELAY INTERMEDIATE PROTEIN YPD1"/>
    <property type="match status" value="1"/>
</dbReference>
<feature type="compositionally biased region" description="Basic and acidic residues" evidence="2">
    <location>
        <begin position="157"/>
        <end position="212"/>
    </location>
</feature>
<dbReference type="GO" id="GO:0009927">
    <property type="term" value="F:histidine phosphotransfer kinase activity"/>
    <property type="evidence" value="ECO:0007669"/>
    <property type="project" value="InterPro"/>
</dbReference>
<dbReference type="InterPro" id="IPR008207">
    <property type="entry name" value="Sig_transdc_His_kin_Hpt_dom"/>
</dbReference>